<gene>
    <name evidence="7" type="primary">serpinb1</name>
</gene>
<dbReference type="InterPro" id="IPR036186">
    <property type="entry name" value="Serpin_sf"/>
</dbReference>
<dbReference type="InterPro" id="IPR023796">
    <property type="entry name" value="Serpin_dom"/>
</dbReference>
<dbReference type="Gene3D" id="2.30.39.10">
    <property type="entry name" value="Alpha-1-antitrypsin, domain 1"/>
    <property type="match status" value="1"/>
</dbReference>
<dbReference type="GO" id="GO:0005737">
    <property type="term" value="C:cytoplasm"/>
    <property type="evidence" value="ECO:0007669"/>
    <property type="project" value="UniProtKB-SubCell"/>
</dbReference>
<proteinExistence type="inferred from homology"/>
<organism evidence="7 8">
    <name type="scientific">Denticeps clupeoides</name>
    <name type="common">denticle herring</name>
    <dbReference type="NCBI Taxonomy" id="299321"/>
    <lineage>
        <taxon>Eukaryota</taxon>
        <taxon>Metazoa</taxon>
        <taxon>Chordata</taxon>
        <taxon>Craniata</taxon>
        <taxon>Vertebrata</taxon>
        <taxon>Euteleostomi</taxon>
        <taxon>Actinopterygii</taxon>
        <taxon>Neopterygii</taxon>
        <taxon>Teleostei</taxon>
        <taxon>Clupei</taxon>
        <taxon>Clupeiformes</taxon>
        <taxon>Denticipitoidei</taxon>
        <taxon>Denticipitidae</taxon>
        <taxon>Denticeps</taxon>
    </lineage>
</organism>
<dbReference type="AlphaFoldDB" id="A0AAY4CUE8"/>
<dbReference type="Proteomes" id="UP000694580">
    <property type="component" value="Unplaced"/>
</dbReference>
<evidence type="ECO:0000313" key="7">
    <source>
        <dbReference type="Ensembl" id="ENSDCDP00010036359.1"/>
    </source>
</evidence>
<dbReference type="SMART" id="SM00093">
    <property type="entry name" value="SERPIN"/>
    <property type="match status" value="1"/>
</dbReference>
<evidence type="ECO:0000256" key="3">
    <source>
        <dbReference type="ARBA" id="ARBA00022490"/>
    </source>
</evidence>
<evidence type="ECO:0000256" key="4">
    <source>
        <dbReference type="ARBA" id="ARBA00022690"/>
    </source>
</evidence>
<keyword evidence="8" id="KW-1185">Reference proteome</keyword>
<dbReference type="InterPro" id="IPR042185">
    <property type="entry name" value="Serpin_sf_2"/>
</dbReference>
<keyword evidence="4" id="KW-0646">Protease inhibitor</keyword>
<sequence length="390" mass="43666">MDTLSQANGAFALHLYRALSDAGGSLFFSPLSISATLAMVQLGARTHTEKELGEVYGCVWSKFSNHEQPPSLCVCVQVLRFKQVPDLHSHFQHVVSEISAPTSSHLLKAANRLYGEITFSFLPVCFLKHYHAELQEVDFVGAAEQTRLAINKWVQDNTEGKVRELLKSGMVSAMTRLALVNAVYFKGSWMHQFNKEETKEMPFKINQNVSRPVQMMFQVKKLPLRFIPEQNLQVLELPYEKETLSMFIVLPNESKRGEDLSIENILDWTDRSKMDVWTDVVVRLPRFRLEQDFSLVDTLVKMGVASLFDEGVADLSGMAGGRGLFVSALAHSAVCEVGEEGTEAAAATGAVASFCMMREEHFTADHPFLFLITHNPTRSILFLGRYCGPP</sequence>
<dbReference type="Ensembl" id="ENSDCDT00010045756.1">
    <property type="protein sequence ID" value="ENSDCDP00010036359.1"/>
    <property type="gene ID" value="ENSDCDG00010023763.1"/>
</dbReference>
<keyword evidence="5" id="KW-0722">Serine protease inhibitor</keyword>
<evidence type="ECO:0000256" key="2">
    <source>
        <dbReference type="ARBA" id="ARBA00006426"/>
    </source>
</evidence>
<dbReference type="PROSITE" id="PS00284">
    <property type="entry name" value="SERPIN"/>
    <property type="match status" value="1"/>
</dbReference>
<evidence type="ECO:0000259" key="6">
    <source>
        <dbReference type="SMART" id="SM00093"/>
    </source>
</evidence>
<dbReference type="PANTHER" id="PTHR11461">
    <property type="entry name" value="SERINE PROTEASE INHIBITOR, SERPIN"/>
    <property type="match status" value="1"/>
</dbReference>
<dbReference type="SUPFAM" id="SSF56574">
    <property type="entry name" value="Serpins"/>
    <property type="match status" value="1"/>
</dbReference>
<comment type="similarity">
    <text evidence="2">Belongs to the serpin family. Ov-serpin subfamily.</text>
</comment>
<dbReference type="PANTHER" id="PTHR11461:SF180">
    <property type="entry name" value="LEUKOCYTE ELASTASE INHIBITOR"/>
    <property type="match status" value="1"/>
</dbReference>
<reference evidence="7" key="1">
    <citation type="submission" date="2025-08" db="UniProtKB">
        <authorList>
            <consortium name="Ensembl"/>
        </authorList>
    </citation>
    <scope>IDENTIFICATION</scope>
</reference>
<dbReference type="InterPro" id="IPR023795">
    <property type="entry name" value="Serpin_CS"/>
</dbReference>
<evidence type="ECO:0000256" key="5">
    <source>
        <dbReference type="ARBA" id="ARBA00022900"/>
    </source>
</evidence>
<dbReference type="GO" id="GO:0005615">
    <property type="term" value="C:extracellular space"/>
    <property type="evidence" value="ECO:0007669"/>
    <property type="project" value="InterPro"/>
</dbReference>
<dbReference type="GO" id="GO:0004867">
    <property type="term" value="F:serine-type endopeptidase inhibitor activity"/>
    <property type="evidence" value="ECO:0007669"/>
    <property type="project" value="UniProtKB-KW"/>
</dbReference>
<dbReference type="InterPro" id="IPR000215">
    <property type="entry name" value="Serpin_fam"/>
</dbReference>
<comment type="subcellular location">
    <subcellularLocation>
        <location evidence="1">Cytoplasm</location>
    </subcellularLocation>
</comment>
<dbReference type="GeneTree" id="ENSGT00940000154573"/>
<accession>A0AAY4CUE8</accession>
<evidence type="ECO:0000256" key="1">
    <source>
        <dbReference type="ARBA" id="ARBA00004496"/>
    </source>
</evidence>
<reference evidence="7" key="2">
    <citation type="submission" date="2025-09" db="UniProtKB">
        <authorList>
            <consortium name="Ensembl"/>
        </authorList>
    </citation>
    <scope>IDENTIFICATION</scope>
</reference>
<evidence type="ECO:0000313" key="8">
    <source>
        <dbReference type="Proteomes" id="UP000694580"/>
    </source>
</evidence>
<feature type="domain" description="Serpin" evidence="6">
    <location>
        <begin position="13"/>
        <end position="389"/>
    </location>
</feature>
<name>A0AAY4CUE8_9TELE</name>
<keyword evidence="3" id="KW-0963">Cytoplasm</keyword>
<dbReference type="InterPro" id="IPR042178">
    <property type="entry name" value="Serpin_sf_1"/>
</dbReference>
<dbReference type="Gene3D" id="3.30.497.10">
    <property type="entry name" value="Antithrombin, subunit I, domain 2"/>
    <property type="match status" value="1"/>
</dbReference>
<dbReference type="Pfam" id="PF00079">
    <property type="entry name" value="Serpin"/>
    <property type="match status" value="1"/>
</dbReference>
<protein>
    <recommendedName>
        <fullName evidence="6">Serpin domain-containing protein</fullName>
    </recommendedName>
</protein>
<dbReference type="FunFam" id="2.30.39.10:FF:000001">
    <property type="entry name" value="Serpin family B member 2"/>
    <property type="match status" value="1"/>
</dbReference>